<name>K3YYQ0_SETIT</name>
<dbReference type="AlphaFoldDB" id="K3YYQ0"/>
<dbReference type="PANTHER" id="PTHR33207">
    <property type="entry name" value="F-BOX DOMAIN CONTAINING PROTEIN-RELATED"/>
    <property type="match status" value="1"/>
</dbReference>
<accession>K3YYQ0</accession>
<feature type="domain" description="F-box protein AT5G49610-like beta-propeller" evidence="1">
    <location>
        <begin position="122"/>
        <end position="379"/>
    </location>
</feature>
<sequence>MEAKREIEKSTLVAASTAMILLVFGDCDLLGEIFIRLGFTTDLVRAAAACRRWLWAASDPTFLRRFRDIHPPRLLGFYLTTFKTNQRFSVDFIPLLPQPPELAAVVRRESFSLGSYVSRSTRVMDCRNGRVVVNLFRDGDFTYGEHSPLHPARVLSKECGNGLSYFWFEFDYSEVEEKATARVYKLQDDAWSMQTSATTQISGLYSSTLAALSFFLVDDKIHMGITVHNILVLDLTSSTFSTIKYPDTVEFDGDIMLSRTNDSGICLVHVSELQLQVWLHKGCDGSMVDWLLVNSICLRDLCTKMNISNSTTEDDDDDDDDVFIHAVGDNAEFVFMQMYGCVLYLDVRHSALQKVCSMTERNACVSSTHPFLMAWPPIFPALEE</sequence>
<organism evidence="2 3">
    <name type="scientific">Setaria italica</name>
    <name type="common">Foxtail millet</name>
    <name type="synonym">Panicum italicum</name>
    <dbReference type="NCBI Taxonomy" id="4555"/>
    <lineage>
        <taxon>Eukaryota</taxon>
        <taxon>Viridiplantae</taxon>
        <taxon>Streptophyta</taxon>
        <taxon>Embryophyta</taxon>
        <taxon>Tracheophyta</taxon>
        <taxon>Spermatophyta</taxon>
        <taxon>Magnoliopsida</taxon>
        <taxon>Liliopsida</taxon>
        <taxon>Poales</taxon>
        <taxon>Poaceae</taxon>
        <taxon>PACMAD clade</taxon>
        <taxon>Panicoideae</taxon>
        <taxon>Panicodae</taxon>
        <taxon>Paniceae</taxon>
        <taxon>Cenchrinae</taxon>
        <taxon>Setaria</taxon>
    </lineage>
</organism>
<dbReference type="Proteomes" id="UP000004995">
    <property type="component" value="Unassembled WGS sequence"/>
</dbReference>
<reference evidence="3" key="1">
    <citation type="journal article" date="2012" name="Nat. Biotechnol.">
        <title>Reference genome sequence of the model plant Setaria.</title>
        <authorList>
            <person name="Bennetzen J.L."/>
            <person name="Schmutz J."/>
            <person name="Wang H."/>
            <person name="Percifield R."/>
            <person name="Hawkins J."/>
            <person name="Pontaroli A.C."/>
            <person name="Estep M."/>
            <person name="Feng L."/>
            <person name="Vaughn J.N."/>
            <person name="Grimwood J."/>
            <person name="Jenkins J."/>
            <person name="Barry K."/>
            <person name="Lindquist E."/>
            <person name="Hellsten U."/>
            <person name="Deshpande S."/>
            <person name="Wang X."/>
            <person name="Wu X."/>
            <person name="Mitros T."/>
            <person name="Triplett J."/>
            <person name="Yang X."/>
            <person name="Ye C.Y."/>
            <person name="Mauro-Herrera M."/>
            <person name="Wang L."/>
            <person name="Li P."/>
            <person name="Sharma M."/>
            <person name="Sharma R."/>
            <person name="Ronald P.C."/>
            <person name="Panaud O."/>
            <person name="Kellogg E.A."/>
            <person name="Brutnell T.P."/>
            <person name="Doust A.N."/>
            <person name="Tuskan G.A."/>
            <person name="Rokhsar D."/>
            <person name="Devos K.M."/>
        </authorList>
    </citation>
    <scope>NUCLEOTIDE SEQUENCE [LARGE SCALE GENOMIC DNA]</scope>
    <source>
        <strain evidence="3">cv. Yugu1</strain>
    </source>
</reference>
<protein>
    <recommendedName>
        <fullName evidence="1">F-box protein AT5G49610-like beta-propeller domain-containing protein</fullName>
    </recommendedName>
</protein>
<dbReference type="EMBL" id="AGNK02000188">
    <property type="status" value="NOT_ANNOTATED_CDS"/>
    <property type="molecule type" value="Genomic_DNA"/>
</dbReference>
<dbReference type="Gramene" id="KQL29231">
    <property type="protein sequence ID" value="KQL29231"/>
    <property type="gene ID" value="SETIT_019405mg"/>
</dbReference>
<evidence type="ECO:0000313" key="2">
    <source>
        <dbReference type="EnsemblPlants" id="KQL29231"/>
    </source>
</evidence>
<dbReference type="InterPro" id="IPR036047">
    <property type="entry name" value="F-box-like_dom_sf"/>
</dbReference>
<keyword evidence="3" id="KW-1185">Reference proteome</keyword>
<reference evidence="2" key="2">
    <citation type="submission" date="2018-08" db="UniProtKB">
        <authorList>
            <consortium name="EnsemblPlants"/>
        </authorList>
    </citation>
    <scope>IDENTIFICATION</scope>
    <source>
        <strain evidence="2">Yugu1</strain>
    </source>
</reference>
<dbReference type="EnsemblPlants" id="KQL29231">
    <property type="protein sequence ID" value="KQL29231"/>
    <property type="gene ID" value="SETIT_019405mg"/>
</dbReference>
<dbReference type="Pfam" id="PF23635">
    <property type="entry name" value="Beta-prop_AT5G49610-like"/>
    <property type="match status" value="1"/>
</dbReference>
<dbReference type="HOGENOM" id="CLU_037069_1_0_1"/>
<dbReference type="Gene3D" id="1.20.1280.50">
    <property type="match status" value="1"/>
</dbReference>
<gene>
    <name evidence="2" type="primary">LOC101785425</name>
</gene>
<proteinExistence type="predicted"/>
<dbReference type="SUPFAM" id="SSF81383">
    <property type="entry name" value="F-box domain"/>
    <property type="match status" value="1"/>
</dbReference>
<dbReference type="InParanoid" id="K3YYQ0"/>
<dbReference type="eggNOG" id="ENOG502R45U">
    <property type="taxonomic scope" value="Eukaryota"/>
</dbReference>
<evidence type="ECO:0000313" key="3">
    <source>
        <dbReference type="Proteomes" id="UP000004995"/>
    </source>
</evidence>
<dbReference type="FunCoup" id="K3YYQ0">
    <property type="interactions" value="862"/>
</dbReference>
<dbReference type="OMA" id="MTERNAC"/>
<dbReference type="InterPro" id="IPR056594">
    <property type="entry name" value="AT5G49610-like_b-prop"/>
</dbReference>
<evidence type="ECO:0000259" key="1">
    <source>
        <dbReference type="Pfam" id="PF23635"/>
    </source>
</evidence>